<evidence type="ECO:0000256" key="4">
    <source>
        <dbReference type="ARBA" id="ARBA00023163"/>
    </source>
</evidence>
<dbReference type="GO" id="GO:0003700">
    <property type="term" value="F:DNA-binding transcription factor activity"/>
    <property type="evidence" value="ECO:0007669"/>
    <property type="project" value="InterPro"/>
</dbReference>
<keyword evidence="2" id="KW-0805">Transcription regulation</keyword>
<dbReference type="OrthoDB" id="9796526at2"/>
<reference evidence="6 7" key="1">
    <citation type="journal article" date="2015" name="Antonie Van Leeuwenhoek">
        <title>Oricola cellulosilytica gen. nov., sp. nov., a cellulose-degrading bacterium of the family Phyllobacteriaceae isolated from surface seashore water, and emended descriptions of Mesorhizobium loti and Phyllobacterium myrsinacearum.</title>
        <authorList>
            <person name="Hameed A."/>
            <person name="Shahina M."/>
            <person name="Lai W.A."/>
            <person name="Lin S.Y."/>
            <person name="Young L.S."/>
            <person name="Liu Y.C."/>
            <person name="Hsu Y.H."/>
            <person name="Young C.C."/>
        </authorList>
    </citation>
    <scope>NUCLEOTIDE SEQUENCE [LARGE SCALE GENOMIC DNA]</scope>
    <source>
        <strain evidence="6 7">KCTC 52183</strain>
    </source>
</reference>
<evidence type="ECO:0000313" key="6">
    <source>
        <dbReference type="EMBL" id="TCD16590.1"/>
    </source>
</evidence>
<feature type="domain" description="HTH lysR-type" evidence="5">
    <location>
        <begin position="4"/>
        <end position="61"/>
    </location>
</feature>
<dbReference type="RefSeq" id="WP_131565590.1">
    <property type="nucleotide sequence ID" value="NZ_JAINFK010000001.1"/>
</dbReference>
<dbReference type="InterPro" id="IPR036388">
    <property type="entry name" value="WH-like_DNA-bd_sf"/>
</dbReference>
<keyword evidence="3" id="KW-0238">DNA-binding</keyword>
<dbReference type="EMBL" id="SJST01000001">
    <property type="protein sequence ID" value="TCD16590.1"/>
    <property type="molecule type" value="Genomic_DNA"/>
</dbReference>
<proteinExistence type="inferred from homology"/>
<dbReference type="Pfam" id="PF00126">
    <property type="entry name" value="HTH_1"/>
    <property type="match status" value="1"/>
</dbReference>
<evidence type="ECO:0000259" key="5">
    <source>
        <dbReference type="PROSITE" id="PS50931"/>
    </source>
</evidence>
<evidence type="ECO:0000256" key="1">
    <source>
        <dbReference type="ARBA" id="ARBA00009437"/>
    </source>
</evidence>
<gene>
    <name evidence="6" type="ORF">E0D97_04005</name>
</gene>
<keyword evidence="7" id="KW-1185">Reference proteome</keyword>
<evidence type="ECO:0000313" key="7">
    <source>
        <dbReference type="Proteomes" id="UP000291301"/>
    </source>
</evidence>
<dbReference type="SUPFAM" id="SSF46785">
    <property type="entry name" value="Winged helix' DNA-binding domain"/>
    <property type="match status" value="1"/>
</dbReference>
<dbReference type="Gene3D" id="1.10.10.10">
    <property type="entry name" value="Winged helix-like DNA-binding domain superfamily/Winged helix DNA-binding domain"/>
    <property type="match status" value="1"/>
</dbReference>
<organism evidence="6 7">
    <name type="scientific">Oricola cellulosilytica</name>
    <dbReference type="NCBI Taxonomy" id="1429082"/>
    <lineage>
        <taxon>Bacteria</taxon>
        <taxon>Pseudomonadati</taxon>
        <taxon>Pseudomonadota</taxon>
        <taxon>Alphaproteobacteria</taxon>
        <taxon>Hyphomicrobiales</taxon>
        <taxon>Ahrensiaceae</taxon>
        <taxon>Oricola</taxon>
    </lineage>
</organism>
<dbReference type="PANTHER" id="PTHR30579:SF3">
    <property type="entry name" value="TRANSCRIPTIONAL REGULATORY PROTEIN"/>
    <property type="match status" value="1"/>
</dbReference>
<dbReference type="Pfam" id="PF03466">
    <property type="entry name" value="LysR_substrate"/>
    <property type="match status" value="1"/>
</dbReference>
<accession>A0A4R0PJQ2</accession>
<dbReference type="InterPro" id="IPR050176">
    <property type="entry name" value="LTTR"/>
</dbReference>
<evidence type="ECO:0000256" key="2">
    <source>
        <dbReference type="ARBA" id="ARBA00023015"/>
    </source>
</evidence>
<name>A0A4R0PJQ2_9HYPH</name>
<keyword evidence="4" id="KW-0804">Transcription</keyword>
<dbReference type="SUPFAM" id="SSF53850">
    <property type="entry name" value="Periplasmic binding protein-like II"/>
    <property type="match status" value="1"/>
</dbReference>
<dbReference type="GO" id="GO:0003677">
    <property type="term" value="F:DNA binding"/>
    <property type="evidence" value="ECO:0007669"/>
    <property type="project" value="UniProtKB-KW"/>
</dbReference>
<dbReference type="PROSITE" id="PS50931">
    <property type="entry name" value="HTH_LYSR"/>
    <property type="match status" value="1"/>
</dbReference>
<dbReference type="AlphaFoldDB" id="A0A4R0PJQ2"/>
<dbReference type="InterPro" id="IPR005119">
    <property type="entry name" value="LysR_subst-bd"/>
</dbReference>
<comment type="similarity">
    <text evidence="1">Belongs to the LysR transcriptional regulatory family.</text>
</comment>
<protein>
    <submittedName>
        <fullName evidence="6">LysR family transcriptional regulator</fullName>
    </submittedName>
</protein>
<evidence type="ECO:0000256" key="3">
    <source>
        <dbReference type="ARBA" id="ARBA00023125"/>
    </source>
</evidence>
<dbReference type="InterPro" id="IPR036390">
    <property type="entry name" value="WH_DNA-bd_sf"/>
</dbReference>
<comment type="caution">
    <text evidence="6">The sequence shown here is derived from an EMBL/GenBank/DDBJ whole genome shotgun (WGS) entry which is preliminary data.</text>
</comment>
<dbReference type="InterPro" id="IPR000847">
    <property type="entry name" value="LysR_HTH_N"/>
</dbReference>
<sequence>MKNIRWDDLQVFAHVARSGGLSGAAATLSLSAPTVGRRMLALEQATGKSLFVRSRTGYVLTQDGRALLRKVQAMEASAKPVEEWISTDVERPAIRISAGTWTANFIADNFVRLWTPNDPFRICFKTTEARLDITHREIEIGIRNQSAEGGNLASRRTVEVSFAPYVARNHPNPKGSEWVSLGSDEAITRSARWLLTQQDASICAWANTPYTLRDLVRAGAGKGVMPCFAGDRDPQLMRAGPLIAELADTQYLVMHNDDRHRPEVRKAIDRLHALFRDHAELFRGDRPIGAAGTDDA</sequence>
<dbReference type="PANTHER" id="PTHR30579">
    <property type="entry name" value="TRANSCRIPTIONAL REGULATOR"/>
    <property type="match status" value="1"/>
</dbReference>
<dbReference type="Proteomes" id="UP000291301">
    <property type="component" value="Unassembled WGS sequence"/>
</dbReference>